<evidence type="ECO:0000256" key="1">
    <source>
        <dbReference type="SAM" id="MobiDB-lite"/>
    </source>
</evidence>
<dbReference type="EMBL" id="JACIFH010000001">
    <property type="protein sequence ID" value="MBB4138931.1"/>
    <property type="molecule type" value="Genomic_DNA"/>
</dbReference>
<protein>
    <submittedName>
        <fullName evidence="2">Uncharacterized protein</fullName>
    </submittedName>
</protein>
<dbReference type="Proteomes" id="UP000549113">
    <property type="component" value="Unassembled WGS sequence"/>
</dbReference>
<name>A0AA40VKZ8_9MICO</name>
<evidence type="ECO:0000313" key="3">
    <source>
        <dbReference type="Proteomes" id="UP000549113"/>
    </source>
</evidence>
<organism evidence="2 3">
    <name type="scientific">Microbacterium invictum</name>
    <dbReference type="NCBI Taxonomy" id="515415"/>
    <lineage>
        <taxon>Bacteria</taxon>
        <taxon>Bacillati</taxon>
        <taxon>Actinomycetota</taxon>
        <taxon>Actinomycetes</taxon>
        <taxon>Micrococcales</taxon>
        <taxon>Microbacteriaceae</taxon>
        <taxon>Microbacterium</taxon>
    </lineage>
</organism>
<gene>
    <name evidence="2" type="ORF">BKA10_000725</name>
</gene>
<accession>A0AA40VKZ8</accession>
<comment type="caution">
    <text evidence="2">The sequence shown here is derived from an EMBL/GenBank/DDBJ whole genome shotgun (WGS) entry which is preliminary data.</text>
</comment>
<proteinExistence type="predicted"/>
<feature type="compositionally biased region" description="Polar residues" evidence="1">
    <location>
        <begin position="1"/>
        <end position="15"/>
    </location>
</feature>
<keyword evidence="3" id="KW-1185">Reference proteome</keyword>
<dbReference type="AlphaFoldDB" id="A0AA40VKZ8"/>
<sequence>MNTLLESEQRSTAPETSILLGRTPRPSAVDRIAMRVAVRLLIWSTRPVGDDRDERVQRHELASQLAQRERVWEQRRLLNPVI</sequence>
<evidence type="ECO:0000313" key="2">
    <source>
        <dbReference type="EMBL" id="MBB4138931.1"/>
    </source>
</evidence>
<feature type="region of interest" description="Disordered" evidence="1">
    <location>
        <begin position="1"/>
        <end position="24"/>
    </location>
</feature>
<dbReference type="RefSeq" id="WP_183498640.1">
    <property type="nucleotide sequence ID" value="NZ_BAABCO010000001.1"/>
</dbReference>
<reference evidence="2 3" key="1">
    <citation type="submission" date="2020-08" db="EMBL/GenBank/DDBJ databases">
        <title>Sequencing the genomes of 1000 actinobacteria strains.</title>
        <authorList>
            <person name="Klenk H.-P."/>
        </authorList>
    </citation>
    <scope>NUCLEOTIDE SEQUENCE [LARGE SCALE GENOMIC DNA]</scope>
    <source>
        <strain evidence="2 3">DSM 19600</strain>
    </source>
</reference>